<dbReference type="FunCoup" id="A0A2K1L3G5">
    <property type="interactions" value="3444"/>
</dbReference>
<keyword evidence="6" id="KW-0862">Zinc</keyword>
<evidence type="ECO:0000256" key="4">
    <source>
        <dbReference type="ARBA" id="ARBA00022771"/>
    </source>
</evidence>
<dbReference type="EnsemblPlants" id="Pp3c2_29180V3.2">
    <property type="protein sequence ID" value="Pp3c2_29180V3.2"/>
    <property type="gene ID" value="Pp3c2_29180"/>
</dbReference>
<name>A0A2K1L3G5_PHYPA</name>
<feature type="domain" description="RING-type" evidence="12">
    <location>
        <begin position="318"/>
        <end position="356"/>
    </location>
</feature>
<dbReference type="InterPro" id="IPR044235">
    <property type="entry name" value="RNFT1/2"/>
</dbReference>
<dbReference type="AlphaFoldDB" id="A0A2K1L3G5"/>
<dbReference type="EMBL" id="ABEU02000002">
    <property type="protein sequence ID" value="PNR60565.1"/>
    <property type="molecule type" value="Genomic_DNA"/>
</dbReference>
<evidence type="ECO:0000313" key="13">
    <source>
        <dbReference type="EMBL" id="PNR60565.1"/>
    </source>
</evidence>
<keyword evidence="4 9" id="KW-0863">Zinc-finger</keyword>
<gene>
    <name evidence="13" type="ORF">PHYPA_003358</name>
</gene>
<feature type="transmembrane region" description="Helical" evidence="11">
    <location>
        <begin position="234"/>
        <end position="255"/>
    </location>
</feature>
<dbReference type="PANTHER" id="PTHR15860">
    <property type="entry name" value="UNCHARACTERIZED RING FINGER-CONTAINING PROTEIN"/>
    <property type="match status" value="1"/>
</dbReference>
<dbReference type="InParanoid" id="A0A2K1L3G5"/>
<evidence type="ECO:0000256" key="1">
    <source>
        <dbReference type="ARBA" id="ARBA00004141"/>
    </source>
</evidence>
<evidence type="ECO:0000256" key="8">
    <source>
        <dbReference type="ARBA" id="ARBA00023136"/>
    </source>
</evidence>
<dbReference type="PROSITE" id="PS50089">
    <property type="entry name" value="ZF_RING_2"/>
    <property type="match status" value="1"/>
</dbReference>
<dbReference type="CDD" id="cd16532">
    <property type="entry name" value="RING-HC_RNFT1-like"/>
    <property type="match status" value="1"/>
</dbReference>
<evidence type="ECO:0000256" key="2">
    <source>
        <dbReference type="ARBA" id="ARBA00022692"/>
    </source>
</evidence>
<dbReference type="SUPFAM" id="SSF57850">
    <property type="entry name" value="RING/U-box"/>
    <property type="match status" value="1"/>
</dbReference>
<evidence type="ECO:0000259" key="12">
    <source>
        <dbReference type="PROSITE" id="PS50089"/>
    </source>
</evidence>
<organism evidence="13">
    <name type="scientific">Physcomitrium patens</name>
    <name type="common">Spreading-leaved earth moss</name>
    <name type="synonym">Physcomitrella patens</name>
    <dbReference type="NCBI Taxonomy" id="3218"/>
    <lineage>
        <taxon>Eukaryota</taxon>
        <taxon>Viridiplantae</taxon>
        <taxon>Streptophyta</taxon>
        <taxon>Embryophyta</taxon>
        <taxon>Bryophyta</taxon>
        <taxon>Bryophytina</taxon>
        <taxon>Bryopsida</taxon>
        <taxon>Funariidae</taxon>
        <taxon>Funariales</taxon>
        <taxon>Funariaceae</taxon>
        <taxon>Physcomitrium</taxon>
    </lineage>
</organism>
<feature type="compositionally biased region" description="Low complexity" evidence="10">
    <location>
        <begin position="107"/>
        <end position="131"/>
    </location>
</feature>
<dbReference type="SMART" id="SM00184">
    <property type="entry name" value="RING"/>
    <property type="match status" value="1"/>
</dbReference>
<keyword evidence="3" id="KW-0479">Metal-binding</keyword>
<evidence type="ECO:0000313" key="14">
    <source>
        <dbReference type="EnsemblPlants" id="Pp3c2_29180V3.1"/>
    </source>
</evidence>
<evidence type="ECO:0000256" key="6">
    <source>
        <dbReference type="ARBA" id="ARBA00022833"/>
    </source>
</evidence>
<reference evidence="13 15" key="1">
    <citation type="journal article" date="2008" name="Science">
        <title>The Physcomitrella genome reveals evolutionary insights into the conquest of land by plants.</title>
        <authorList>
            <person name="Rensing S."/>
            <person name="Lang D."/>
            <person name="Zimmer A."/>
            <person name="Terry A."/>
            <person name="Salamov A."/>
            <person name="Shapiro H."/>
            <person name="Nishiyama T."/>
            <person name="Perroud P.-F."/>
            <person name="Lindquist E."/>
            <person name="Kamisugi Y."/>
            <person name="Tanahashi T."/>
            <person name="Sakakibara K."/>
            <person name="Fujita T."/>
            <person name="Oishi K."/>
            <person name="Shin-I T."/>
            <person name="Kuroki Y."/>
            <person name="Toyoda A."/>
            <person name="Suzuki Y."/>
            <person name="Hashimoto A."/>
            <person name="Yamaguchi K."/>
            <person name="Sugano A."/>
            <person name="Kohara Y."/>
            <person name="Fujiyama A."/>
            <person name="Anterola A."/>
            <person name="Aoki S."/>
            <person name="Ashton N."/>
            <person name="Barbazuk W.B."/>
            <person name="Barker E."/>
            <person name="Bennetzen J."/>
            <person name="Bezanilla M."/>
            <person name="Blankenship R."/>
            <person name="Cho S.H."/>
            <person name="Dutcher S."/>
            <person name="Estelle M."/>
            <person name="Fawcett J.A."/>
            <person name="Gundlach H."/>
            <person name="Hanada K."/>
            <person name="Heyl A."/>
            <person name="Hicks K.A."/>
            <person name="Hugh J."/>
            <person name="Lohr M."/>
            <person name="Mayer K."/>
            <person name="Melkozernov A."/>
            <person name="Murata T."/>
            <person name="Nelson D."/>
            <person name="Pils B."/>
            <person name="Prigge M."/>
            <person name="Reiss B."/>
            <person name="Renner T."/>
            <person name="Rombauts S."/>
            <person name="Rushton P."/>
            <person name="Sanderfoot A."/>
            <person name="Schween G."/>
            <person name="Shiu S.-H."/>
            <person name="Stueber K."/>
            <person name="Theodoulou F.L."/>
            <person name="Tu H."/>
            <person name="Van de Peer Y."/>
            <person name="Verrier P.J."/>
            <person name="Waters E."/>
            <person name="Wood A."/>
            <person name="Yang L."/>
            <person name="Cove D."/>
            <person name="Cuming A."/>
            <person name="Hasebe M."/>
            <person name="Lucas S."/>
            <person name="Mishler D.B."/>
            <person name="Reski R."/>
            <person name="Grigoriev I."/>
            <person name="Quatrano R.S."/>
            <person name="Boore J.L."/>
        </authorList>
    </citation>
    <scope>NUCLEOTIDE SEQUENCE [LARGE SCALE GENOMIC DNA]</scope>
    <source>
        <strain evidence="14 15">cv. Gransden 2004</strain>
    </source>
</reference>
<keyword evidence="7 11" id="KW-1133">Transmembrane helix</keyword>
<evidence type="ECO:0000313" key="15">
    <source>
        <dbReference type="Proteomes" id="UP000006727"/>
    </source>
</evidence>
<dbReference type="EnsemblPlants" id="Pp3c2_29180V3.1">
    <property type="protein sequence ID" value="Pp3c2_29180V3.1"/>
    <property type="gene ID" value="Pp3c2_29180"/>
</dbReference>
<dbReference type="Gramene" id="Pp3c2_29180V3.2">
    <property type="protein sequence ID" value="Pp3c2_29180V3.2"/>
    <property type="gene ID" value="Pp3c2_29180"/>
</dbReference>
<keyword evidence="5" id="KW-0833">Ubl conjugation pathway</keyword>
<dbReference type="Gene3D" id="3.30.40.10">
    <property type="entry name" value="Zinc/RING finger domain, C3HC4 (zinc finger)"/>
    <property type="match status" value="1"/>
</dbReference>
<proteinExistence type="predicted"/>
<reference evidence="13 15" key="2">
    <citation type="journal article" date="2018" name="Plant J.">
        <title>The Physcomitrella patens chromosome-scale assembly reveals moss genome structure and evolution.</title>
        <authorList>
            <person name="Lang D."/>
            <person name="Ullrich K.K."/>
            <person name="Murat F."/>
            <person name="Fuchs J."/>
            <person name="Jenkins J."/>
            <person name="Haas F.B."/>
            <person name="Piednoel M."/>
            <person name="Gundlach H."/>
            <person name="Van Bel M."/>
            <person name="Meyberg R."/>
            <person name="Vives C."/>
            <person name="Morata J."/>
            <person name="Symeonidi A."/>
            <person name="Hiss M."/>
            <person name="Muchero W."/>
            <person name="Kamisugi Y."/>
            <person name="Saleh O."/>
            <person name="Blanc G."/>
            <person name="Decker E.L."/>
            <person name="van Gessel N."/>
            <person name="Grimwood J."/>
            <person name="Hayes R.D."/>
            <person name="Graham S.W."/>
            <person name="Gunter L.E."/>
            <person name="McDaniel S.F."/>
            <person name="Hoernstein S.N.W."/>
            <person name="Larsson A."/>
            <person name="Li F.W."/>
            <person name="Perroud P.F."/>
            <person name="Phillips J."/>
            <person name="Ranjan P."/>
            <person name="Rokshar D.S."/>
            <person name="Rothfels C.J."/>
            <person name="Schneider L."/>
            <person name="Shu S."/>
            <person name="Stevenson D.W."/>
            <person name="Thummler F."/>
            <person name="Tillich M."/>
            <person name="Villarreal Aguilar J.C."/>
            <person name="Widiez T."/>
            <person name="Wong G.K."/>
            <person name="Wymore A."/>
            <person name="Zhang Y."/>
            <person name="Zimmer A.D."/>
            <person name="Quatrano R.S."/>
            <person name="Mayer K.F.X."/>
            <person name="Goodstein D."/>
            <person name="Casacuberta J.M."/>
            <person name="Vandepoele K."/>
            <person name="Reski R."/>
            <person name="Cuming A.C."/>
            <person name="Tuskan G.A."/>
            <person name="Maumus F."/>
            <person name="Salse J."/>
            <person name="Schmutz J."/>
            <person name="Rensing S.A."/>
        </authorList>
    </citation>
    <scope>NUCLEOTIDE SEQUENCE [LARGE SCALE GENOMIC DNA]</scope>
    <source>
        <strain evidence="14 15">cv. Gransden 2004</strain>
    </source>
</reference>
<evidence type="ECO:0000256" key="11">
    <source>
        <dbReference type="SAM" id="Phobius"/>
    </source>
</evidence>
<dbReference type="GO" id="GO:0061630">
    <property type="term" value="F:ubiquitin protein ligase activity"/>
    <property type="evidence" value="ECO:0000318"/>
    <property type="project" value="GO_Central"/>
</dbReference>
<feature type="compositionally biased region" description="Gly residues" evidence="10">
    <location>
        <begin position="132"/>
        <end position="149"/>
    </location>
</feature>
<feature type="compositionally biased region" description="Gly residues" evidence="10">
    <location>
        <begin position="55"/>
        <end position="77"/>
    </location>
</feature>
<evidence type="ECO:0000256" key="10">
    <source>
        <dbReference type="SAM" id="MobiDB-lite"/>
    </source>
</evidence>
<evidence type="ECO:0000256" key="7">
    <source>
        <dbReference type="ARBA" id="ARBA00022989"/>
    </source>
</evidence>
<protein>
    <recommendedName>
        <fullName evidence="12">RING-type domain-containing protein</fullName>
    </recommendedName>
</protein>
<dbReference type="GO" id="GO:0016020">
    <property type="term" value="C:membrane"/>
    <property type="evidence" value="ECO:0007669"/>
    <property type="project" value="UniProtKB-SubCell"/>
</dbReference>
<dbReference type="GO" id="GO:1904294">
    <property type="term" value="P:positive regulation of ERAD pathway"/>
    <property type="evidence" value="ECO:0007669"/>
    <property type="project" value="InterPro"/>
</dbReference>
<dbReference type="Proteomes" id="UP000006727">
    <property type="component" value="Chromosome 2"/>
</dbReference>
<dbReference type="InterPro" id="IPR017907">
    <property type="entry name" value="Znf_RING_CS"/>
</dbReference>
<keyword evidence="8 11" id="KW-0472">Membrane</keyword>
<keyword evidence="2 11" id="KW-0812">Transmembrane</keyword>
<dbReference type="PANTHER" id="PTHR15860:SF0">
    <property type="entry name" value="LP20373P"/>
    <property type="match status" value="1"/>
</dbReference>
<dbReference type="Pfam" id="PF13639">
    <property type="entry name" value="zf-RING_2"/>
    <property type="match status" value="1"/>
</dbReference>
<evidence type="ECO:0000256" key="3">
    <source>
        <dbReference type="ARBA" id="ARBA00022723"/>
    </source>
</evidence>
<dbReference type="InterPro" id="IPR001841">
    <property type="entry name" value="Znf_RING"/>
</dbReference>
<sequence>MESSGSGSEVHRSNGASRRYGMQLSSANFLPGPVSALLELTGLLRGRGNASEGEQAGGASGGSAGRSSEGGRGGDGGAEVSIRIFGVGESEPVQVSSGPGVASARNGTGSSSPQSVGGVVPMRIAGNESSGSIGGSTGGSVGGSIGHASGGEERGEGLDNEAGGNGREGGSQRYDFQQLARWIEQVLPFTILLLMVFIRQHLQGFFVVFWITAVMFKANDVLRKQTALKNERKPGVLVAVGWGLVVHVIGVYWWFIWNKSYGNLFSSLTTGLCLTFKLTSSLEKVQTFLAALRALSRREVQYGAYATSEEVLAAGDMCAICQEKMHAPISLRCKHIFCEDCVSEWFERERTCPLCRAVVKPVGLRSYGDGSTSLFIQLF</sequence>
<comment type="subcellular location">
    <subcellularLocation>
        <location evidence="1">Membrane</location>
        <topology evidence="1">Multi-pass membrane protein</topology>
    </subcellularLocation>
</comment>
<evidence type="ECO:0000256" key="5">
    <source>
        <dbReference type="ARBA" id="ARBA00022786"/>
    </source>
</evidence>
<reference evidence="14" key="3">
    <citation type="submission" date="2020-12" db="UniProtKB">
        <authorList>
            <consortium name="EnsemblPlants"/>
        </authorList>
    </citation>
    <scope>IDENTIFICATION</scope>
</reference>
<feature type="region of interest" description="Disordered" evidence="10">
    <location>
        <begin position="48"/>
        <end position="169"/>
    </location>
</feature>
<dbReference type="Gramene" id="Pp3c2_29180V3.1">
    <property type="protein sequence ID" value="Pp3c2_29180V3.1"/>
    <property type="gene ID" value="Pp3c2_29180"/>
</dbReference>
<keyword evidence="15" id="KW-1185">Reference proteome</keyword>
<dbReference type="PROSITE" id="PS00518">
    <property type="entry name" value="ZF_RING_1"/>
    <property type="match status" value="1"/>
</dbReference>
<accession>A0A2K1L3G5</accession>
<dbReference type="InterPro" id="IPR013083">
    <property type="entry name" value="Znf_RING/FYVE/PHD"/>
</dbReference>
<evidence type="ECO:0000256" key="9">
    <source>
        <dbReference type="PROSITE-ProRule" id="PRU00175"/>
    </source>
</evidence>
<dbReference type="GO" id="GO:0008270">
    <property type="term" value="F:zinc ion binding"/>
    <property type="evidence" value="ECO:0007669"/>
    <property type="project" value="UniProtKB-KW"/>
</dbReference>